<sequence length="63" mass="7028">MTEVRQEAFVHASTDQRCVRLDNVHGGWAARNAGGVEKQFPTYEAACRYAGLTPRVQVPTHDQ</sequence>
<name>A0A385EDD0_9CAUD</name>
<gene>
    <name evidence="1" type="ORF">CcrSC_gp289</name>
</gene>
<accession>A0A385EDD0</accession>
<dbReference type="EMBL" id="MH588547">
    <property type="protein sequence ID" value="AXQ69871.1"/>
    <property type="molecule type" value="Genomic_DNA"/>
</dbReference>
<evidence type="ECO:0000313" key="1">
    <source>
        <dbReference type="EMBL" id="AXQ69871.1"/>
    </source>
</evidence>
<evidence type="ECO:0000313" key="2">
    <source>
        <dbReference type="Proteomes" id="UP000259683"/>
    </source>
</evidence>
<dbReference type="Proteomes" id="UP000259683">
    <property type="component" value="Segment"/>
</dbReference>
<reference evidence="1" key="1">
    <citation type="submission" date="2018-07" db="EMBL/GenBank/DDBJ databases">
        <authorList>
            <person name="Wilson K.M."/>
            <person name="Ely B."/>
        </authorList>
    </citation>
    <scope>NUCLEOTIDE SEQUENCE</scope>
</reference>
<reference evidence="1" key="2">
    <citation type="submission" date="2021-07" db="EMBL/GenBank/DDBJ databases">
        <title>Giant CbK-like Caulobacter bacteriophages have genetically divergent genomes.</title>
        <authorList>
            <person name="Wilson K."/>
            <person name="Ely B."/>
        </authorList>
    </citation>
    <scope>NUCLEOTIDE SEQUENCE</scope>
</reference>
<organism evidence="1 2">
    <name type="scientific">Caulobacter phage CcrSC</name>
    <dbReference type="NCBI Taxonomy" id="2283272"/>
    <lineage>
        <taxon>Viruses</taxon>
        <taxon>Duplodnaviria</taxon>
        <taxon>Heunggongvirae</taxon>
        <taxon>Uroviricota</taxon>
        <taxon>Caudoviricetes</taxon>
        <taxon>Jeanschmidtviridae</taxon>
        <taxon>Bertelyvirus</taxon>
        <taxon>Bertelyvirus SC</taxon>
    </lineage>
</organism>
<protein>
    <submittedName>
        <fullName evidence="1">Uncharacterized protein</fullName>
    </submittedName>
</protein>
<proteinExistence type="predicted"/>
<keyword evidence="2" id="KW-1185">Reference proteome</keyword>